<reference evidence="4" key="1">
    <citation type="submission" date="2022-07" db="EMBL/GenBank/DDBJ databases">
        <title>Phylogenomic reconstructions and comparative analyses of Kickxellomycotina fungi.</title>
        <authorList>
            <person name="Reynolds N.K."/>
            <person name="Stajich J.E."/>
            <person name="Barry K."/>
            <person name="Grigoriev I.V."/>
            <person name="Crous P."/>
            <person name="Smith M.E."/>
        </authorList>
    </citation>
    <scope>NUCLEOTIDE SEQUENCE</scope>
    <source>
        <strain evidence="4">NRRL 1566</strain>
    </source>
</reference>
<dbReference type="InterPro" id="IPR050830">
    <property type="entry name" value="Fungal_FAS"/>
</dbReference>
<sequence length="853" mass="94226">VTGHSHGLIIAAAVASAGNEDLFAVASKKALGWLMLIGGLPLIVSPQAPLHPLAVADSLPHEGRPSPMAVVQGALREVVDIVLQKYNKFVGDNDSAQVYLSITEAQDQFVISGNLSSMAQVIMNVRKKAAAQNEDQSQVPFLKRKPQVAVRYIDTNAPFHSTHMAAVAQRHLAYVESKGWTFDSQHMHVPLQTADKLDLRNADADLTRVLAERIYLEAMDWPKTLLARKDITHVVDFAPVSQPADAAIGNLRDRTCRTIDGHGIALVCSDMVSDHASTSPIVRPLSHLFAEAGPSVVSWQGQYNPALVKTRADGAVRVDNRLQRIIGLPPVVVAGQAPTTARPEFIAAASRAGYLAELNINQVASEMELISKVTDTATQIQPGHGIVLNCTWSDQQAWLPAAIKTMVQDHYLPIIGLTLDDKPSLELATEFSTLHTLGLRFIALKPQTKEQIYIVLDIADKVNPLPVILQWFGGRTGGSHSFEEFHLPIVQTYSTIRQHDNVVLVAGSGFGDGEGALPYIDGSWGQFVDGPFMPFDGVLLRSRVVISKESNADEHVKSLIAQAAGLDPFDLAGLFEYSSEISNGDKLGVISVLDHKKRHLHVVSNRAARMCKGLSDILSQPTDKQPKMLRARKTEVIDKLNSDFMRPWFGKKADGQVADLEDMTYMEIIDRLVSLMYVARQRRWIHPSYRNFVAKFAERAAMRLYSHGIKFEQPHPPVHYDPVLDEIETIRHCYHQDIHTQLVASEDVQFFLSLCLRPHQKPVPFVPVLDENFALYLMSDTFEQIEDLEAVNDENREDAAQRVLIPQGLVSVNYSTEINQPLASILDSVNQGIVQGLLTSQYKSDPDLVPQVA</sequence>
<evidence type="ECO:0008006" key="6">
    <source>
        <dbReference type="Google" id="ProtNLM"/>
    </source>
</evidence>
<gene>
    <name evidence="4" type="ORF">IWW36_004709</name>
</gene>
<dbReference type="InterPro" id="IPR013785">
    <property type="entry name" value="Aldolase_TIM"/>
</dbReference>
<organism evidence="4 5">
    <name type="scientific">Coemansia brasiliensis</name>
    <dbReference type="NCBI Taxonomy" id="2650707"/>
    <lineage>
        <taxon>Eukaryota</taxon>
        <taxon>Fungi</taxon>
        <taxon>Fungi incertae sedis</taxon>
        <taxon>Zoopagomycota</taxon>
        <taxon>Kickxellomycotina</taxon>
        <taxon>Kickxellomycetes</taxon>
        <taxon>Kickxellales</taxon>
        <taxon>Kickxellaceae</taxon>
        <taxon>Coemansia</taxon>
    </lineage>
</organism>
<keyword evidence="5" id="KW-1185">Reference proteome</keyword>
<evidence type="ECO:0000259" key="3">
    <source>
        <dbReference type="Pfam" id="PF16073"/>
    </source>
</evidence>
<keyword evidence="1" id="KW-0808">Transferase</keyword>
<dbReference type="InterPro" id="IPR001227">
    <property type="entry name" value="Ac_transferase_dom_sf"/>
</dbReference>
<dbReference type="GO" id="GO:0004318">
    <property type="term" value="F:enoyl-[acyl-carrier-protein] reductase (NADH) activity"/>
    <property type="evidence" value="ECO:0007669"/>
    <property type="project" value="InterPro"/>
</dbReference>
<dbReference type="GO" id="GO:0005835">
    <property type="term" value="C:fatty acid synthase complex"/>
    <property type="evidence" value="ECO:0007669"/>
    <property type="project" value="InterPro"/>
</dbReference>
<dbReference type="Proteomes" id="UP001139887">
    <property type="component" value="Unassembled WGS sequence"/>
</dbReference>
<dbReference type="PANTHER" id="PTHR10982:SF21">
    <property type="entry name" value="FATTY ACID SYNTHASE SUBUNIT BETA"/>
    <property type="match status" value="1"/>
</dbReference>
<name>A0A9W8LXS4_9FUNG</name>
<dbReference type="EMBL" id="JANBUW010000756">
    <property type="protein sequence ID" value="KAJ2845614.1"/>
    <property type="molecule type" value="Genomic_DNA"/>
</dbReference>
<feature type="domain" description="Fatty acid synthase beta subunit AflB /Fas1-like central" evidence="2">
    <location>
        <begin position="466"/>
        <end position="826"/>
    </location>
</feature>
<dbReference type="Gene3D" id="1.20.930.70">
    <property type="match status" value="1"/>
</dbReference>
<comment type="caution">
    <text evidence="4">The sequence shown here is derived from an EMBL/GenBank/DDBJ whole genome shotgun (WGS) entry which is preliminary data.</text>
</comment>
<evidence type="ECO:0000259" key="2">
    <source>
        <dbReference type="Pfam" id="PF08354"/>
    </source>
</evidence>
<dbReference type="PANTHER" id="PTHR10982">
    <property type="entry name" value="MALONYL COA-ACYL CARRIER PROTEIN TRANSACYLASE"/>
    <property type="match status" value="1"/>
</dbReference>
<dbReference type="AlphaFoldDB" id="A0A9W8LXS4"/>
<dbReference type="InterPro" id="IPR003965">
    <property type="entry name" value="Fatty_acid_synthase"/>
</dbReference>
<evidence type="ECO:0000313" key="4">
    <source>
        <dbReference type="EMBL" id="KAJ2845614.1"/>
    </source>
</evidence>
<dbReference type="Pfam" id="PF08354">
    <property type="entry name" value="Fas1-AflB-like_hel"/>
    <property type="match status" value="1"/>
</dbReference>
<dbReference type="GO" id="GO:0004312">
    <property type="term" value="F:fatty acid synthase activity"/>
    <property type="evidence" value="ECO:0007669"/>
    <property type="project" value="InterPro"/>
</dbReference>
<dbReference type="PRINTS" id="PR01483">
    <property type="entry name" value="FASYNTHASE"/>
</dbReference>
<feature type="non-terminal residue" evidence="4">
    <location>
        <position position="853"/>
    </location>
</feature>
<evidence type="ECO:0000313" key="5">
    <source>
        <dbReference type="Proteomes" id="UP001139887"/>
    </source>
</evidence>
<dbReference type="OrthoDB" id="4251012at2759"/>
<feature type="non-terminal residue" evidence="4">
    <location>
        <position position="1"/>
    </location>
</feature>
<dbReference type="Gene3D" id="3.40.366.10">
    <property type="entry name" value="Malonyl-Coenzyme A Acyl Carrier Protein, domain 2"/>
    <property type="match status" value="1"/>
</dbReference>
<dbReference type="InterPro" id="IPR032088">
    <property type="entry name" value="SAT"/>
</dbReference>
<dbReference type="Gene3D" id="3.20.20.70">
    <property type="entry name" value="Aldolase class I"/>
    <property type="match status" value="1"/>
</dbReference>
<protein>
    <recommendedName>
        <fullName evidence="6">Malonyl-CoA:ACP transacylase (MAT) domain-containing protein</fullName>
    </recommendedName>
</protein>
<dbReference type="InterPro" id="IPR013565">
    <property type="entry name" value="Fas1/AflB-like_central"/>
</dbReference>
<dbReference type="GO" id="GO:0006633">
    <property type="term" value="P:fatty acid biosynthetic process"/>
    <property type="evidence" value="ECO:0007669"/>
    <property type="project" value="InterPro"/>
</dbReference>
<proteinExistence type="predicted"/>
<feature type="domain" description="Starter acyltransferase (SAT)" evidence="3">
    <location>
        <begin position="1"/>
        <end position="140"/>
    </location>
</feature>
<dbReference type="Gene3D" id="3.30.70.3320">
    <property type="match status" value="1"/>
</dbReference>
<accession>A0A9W8LXS4</accession>
<evidence type="ECO:0000256" key="1">
    <source>
        <dbReference type="ARBA" id="ARBA00022679"/>
    </source>
</evidence>
<dbReference type="Pfam" id="PF16073">
    <property type="entry name" value="SAT"/>
    <property type="match status" value="1"/>
</dbReference>